<dbReference type="PANTHER" id="PTHR43479:SF7">
    <property type="entry name" value="TETR-FAMILY TRANSCRIPTIONAL REGULATOR"/>
    <property type="match status" value="1"/>
</dbReference>
<dbReference type="Proteomes" id="UP000886721">
    <property type="component" value="Unassembled WGS sequence"/>
</dbReference>
<dbReference type="InterPro" id="IPR009057">
    <property type="entry name" value="Homeodomain-like_sf"/>
</dbReference>
<evidence type="ECO:0000313" key="4">
    <source>
        <dbReference type="EMBL" id="HIX68627.1"/>
    </source>
</evidence>
<evidence type="ECO:0000256" key="1">
    <source>
        <dbReference type="ARBA" id="ARBA00023125"/>
    </source>
</evidence>
<keyword evidence="1 2" id="KW-0238">DNA-binding</keyword>
<proteinExistence type="predicted"/>
<organism evidence="4 5">
    <name type="scientific">Candidatus Anaerostipes excrementavium</name>
    <dbReference type="NCBI Taxonomy" id="2838463"/>
    <lineage>
        <taxon>Bacteria</taxon>
        <taxon>Bacillati</taxon>
        <taxon>Bacillota</taxon>
        <taxon>Clostridia</taxon>
        <taxon>Lachnospirales</taxon>
        <taxon>Lachnospiraceae</taxon>
        <taxon>Anaerostipes</taxon>
    </lineage>
</organism>
<evidence type="ECO:0000256" key="2">
    <source>
        <dbReference type="PROSITE-ProRule" id="PRU00335"/>
    </source>
</evidence>
<sequence>MREDMKAVIADTFSQMLDKEDIDKITVTKLIAECHISRQTFYYHFKDIMDVLEWTFRRATQELVQKSLNEEDRLGALTTYVAFVRQNRKKFERLLYSRRWVQIEGMLVEAVTVYLAQIARSKVPELDLSVDDLEVMLRFYACGMVGVLLQYMEKPNLNEEKLVIQMEKIITGKMFPGKHD</sequence>
<dbReference type="EMBL" id="DXEM01000032">
    <property type="protein sequence ID" value="HIX68627.1"/>
    <property type="molecule type" value="Genomic_DNA"/>
</dbReference>
<feature type="domain" description="HTH tetR-type" evidence="3">
    <location>
        <begin position="3"/>
        <end position="63"/>
    </location>
</feature>
<feature type="DNA-binding region" description="H-T-H motif" evidence="2">
    <location>
        <begin position="26"/>
        <end position="45"/>
    </location>
</feature>
<reference evidence="4" key="2">
    <citation type="submission" date="2021-04" db="EMBL/GenBank/DDBJ databases">
        <authorList>
            <person name="Gilroy R."/>
        </authorList>
    </citation>
    <scope>NUCLEOTIDE SEQUENCE</scope>
    <source>
        <strain evidence="4">CHK191-13928</strain>
    </source>
</reference>
<dbReference type="Gene3D" id="1.10.357.10">
    <property type="entry name" value="Tetracycline Repressor, domain 2"/>
    <property type="match status" value="1"/>
</dbReference>
<evidence type="ECO:0000259" key="3">
    <source>
        <dbReference type="PROSITE" id="PS50977"/>
    </source>
</evidence>
<dbReference type="InterPro" id="IPR050624">
    <property type="entry name" value="HTH-type_Tx_Regulator"/>
</dbReference>
<protein>
    <submittedName>
        <fullName evidence="4">TetR/AcrR family transcriptional regulator C-terminal domain-containing protein</fullName>
    </submittedName>
</protein>
<accession>A0A9D1WWW2</accession>
<dbReference type="AlphaFoldDB" id="A0A9D1WWW2"/>
<comment type="caution">
    <text evidence="4">The sequence shown here is derived from an EMBL/GenBank/DDBJ whole genome shotgun (WGS) entry which is preliminary data.</text>
</comment>
<reference evidence="4" key="1">
    <citation type="journal article" date="2021" name="PeerJ">
        <title>Extensive microbial diversity within the chicken gut microbiome revealed by metagenomics and culture.</title>
        <authorList>
            <person name="Gilroy R."/>
            <person name="Ravi A."/>
            <person name="Getino M."/>
            <person name="Pursley I."/>
            <person name="Horton D.L."/>
            <person name="Alikhan N.F."/>
            <person name="Baker D."/>
            <person name="Gharbi K."/>
            <person name="Hall N."/>
            <person name="Watson M."/>
            <person name="Adriaenssens E.M."/>
            <person name="Foster-Nyarko E."/>
            <person name="Jarju S."/>
            <person name="Secka A."/>
            <person name="Antonio M."/>
            <person name="Oren A."/>
            <person name="Chaudhuri R.R."/>
            <person name="La Ragione R."/>
            <person name="Hildebrand F."/>
            <person name="Pallen M.J."/>
        </authorList>
    </citation>
    <scope>NUCLEOTIDE SEQUENCE</scope>
    <source>
        <strain evidence="4">CHK191-13928</strain>
    </source>
</reference>
<dbReference type="PROSITE" id="PS50977">
    <property type="entry name" value="HTH_TETR_2"/>
    <property type="match status" value="1"/>
</dbReference>
<name>A0A9D1WWW2_9FIRM</name>
<dbReference type="SUPFAM" id="SSF46689">
    <property type="entry name" value="Homeodomain-like"/>
    <property type="match status" value="1"/>
</dbReference>
<dbReference type="PANTHER" id="PTHR43479">
    <property type="entry name" value="ACREF/ENVCD OPERON REPRESSOR-RELATED"/>
    <property type="match status" value="1"/>
</dbReference>
<dbReference type="GO" id="GO:0003677">
    <property type="term" value="F:DNA binding"/>
    <property type="evidence" value="ECO:0007669"/>
    <property type="project" value="UniProtKB-UniRule"/>
</dbReference>
<evidence type="ECO:0000313" key="5">
    <source>
        <dbReference type="Proteomes" id="UP000886721"/>
    </source>
</evidence>
<gene>
    <name evidence="4" type="ORF">H9735_10975</name>
</gene>
<dbReference type="InterPro" id="IPR001647">
    <property type="entry name" value="HTH_TetR"/>
</dbReference>